<dbReference type="PROSITE" id="PS50041">
    <property type="entry name" value="C_TYPE_LECTIN_2"/>
    <property type="match status" value="1"/>
</dbReference>
<dbReference type="InterPro" id="IPR018378">
    <property type="entry name" value="C-type_lectin_CS"/>
</dbReference>
<name>A0A6J3D6I2_AYTFU</name>
<evidence type="ECO:0000256" key="8">
    <source>
        <dbReference type="ARBA" id="ARBA00023180"/>
    </source>
</evidence>
<dbReference type="InterPro" id="IPR051663">
    <property type="entry name" value="CLec_Tetranectin-domain"/>
</dbReference>
<dbReference type="InterPro" id="IPR001304">
    <property type="entry name" value="C-type_lectin-like"/>
</dbReference>
<evidence type="ECO:0000313" key="11">
    <source>
        <dbReference type="Proteomes" id="UP000504639"/>
    </source>
</evidence>
<keyword evidence="4" id="KW-0430">Lectin</keyword>
<dbReference type="InParanoid" id="A0A6J3D6I2"/>
<dbReference type="CDD" id="cd03591">
    <property type="entry name" value="CLECT_collectin_like"/>
    <property type="match status" value="1"/>
</dbReference>
<dbReference type="GeneID" id="116491280"/>
<organism evidence="11 12">
    <name type="scientific">Aythya fuligula</name>
    <name type="common">Tufted duck</name>
    <name type="synonym">Anas fuligula</name>
    <dbReference type="NCBI Taxonomy" id="219594"/>
    <lineage>
        <taxon>Eukaryota</taxon>
        <taxon>Metazoa</taxon>
        <taxon>Chordata</taxon>
        <taxon>Craniata</taxon>
        <taxon>Vertebrata</taxon>
        <taxon>Euteleostomi</taxon>
        <taxon>Archelosauria</taxon>
        <taxon>Archosauria</taxon>
        <taxon>Dinosauria</taxon>
        <taxon>Saurischia</taxon>
        <taxon>Theropoda</taxon>
        <taxon>Coelurosauria</taxon>
        <taxon>Aves</taxon>
        <taxon>Neognathae</taxon>
        <taxon>Galloanserae</taxon>
        <taxon>Anseriformes</taxon>
        <taxon>Anatidae</taxon>
        <taxon>Aythyinae</taxon>
        <taxon>Aythya</taxon>
    </lineage>
</organism>
<keyword evidence="6" id="KW-0176">Collagen</keyword>
<evidence type="ECO:0000256" key="1">
    <source>
        <dbReference type="ARBA" id="ARBA00004613"/>
    </source>
</evidence>
<keyword evidence="8" id="KW-0325">Glycoprotein</keyword>
<evidence type="ECO:0000256" key="7">
    <source>
        <dbReference type="ARBA" id="ARBA00023157"/>
    </source>
</evidence>
<dbReference type="PANTHER" id="PTHR22799">
    <property type="entry name" value="TETRANECTIN-RELATED"/>
    <property type="match status" value="1"/>
</dbReference>
<protein>
    <submittedName>
        <fullName evidence="12">Pulmonary surfactant-associated protein A-like</fullName>
    </submittedName>
</protein>
<dbReference type="PROSITE" id="PS00615">
    <property type="entry name" value="C_TYPE_LECTIN_1"/>
    <property type="match status" value="1"/>
</dbReference>
<evidence type="ECO:0000259" key="10">
    <source>
        <dbReference type="PROSITE" id="PS50041"/>
    </source>
</evidence>
<evidence type="ECO:0000256" key="3">
    <source>
        <dbReference type="ARBA" id="ARBA00022729"/>
    </source>
</evidence>
<evidence type="ECO:0000256" key="2">
    <source>
        <dbReference type="ARBA" id="ARBA00022525"/>
    </source>
</evidence>
<evidence type="ECO:0000256" key="6">
    <source>
        <dbReference type="ARBA" id="ARBA00023119"/>
    </source>
</evidence>
<dbReference type="InterPro" id="IPR016186">
    <property type="entry name" value="C-type_lectin-like/link_sf"/>
</dbReference>
<dbReference type="GO" id="GO:0008083">
    <property type="term" value="F:growth factor activity"/>
    <property type="evidence" value="ECO:0007669"/>
    <property type="project" value="TreeGrafter"/>
</dbReference>
<evidence type="ECO:0000313" key="12">
    <source>
        <dbReference type="RefSeq" id="XP_032047031.1"/>
    </source>
</evidence>
<dbReference type="InterPro" id="IPR033990">
    <property type="entry name" value="Collectin_CTLD"/>
</dbReference>
<dbReference type="PANTHER" id="PTHR22799:SF1">
    <property type="entry name" value="C-TYPE LECTIN DOMAIN FAMILY 11 MEMBER A"/>
    <property type="match status" value="1"/>
</dbReference>
<evidence type="ECO:0000256" key="9">
    <source>
        <dbReference type="SAM" id="SignalP"/>
    </source>
</evidence>
<sequence>MMSYSFCMLTAAAALLVPCHALSCPGLPELSDIPGLGGLLRLLKPILSPKWPFGRERLPEPPLTTGLQGLPISPDTEFSDVLENFRQRLSRLEGVLTLKGKIAKAGEKIIASNGKKADFSSALESCEKTGGTLATPMNKEENRAILGIVEQYNSYAYLGIKESETSGQFEYMNGMPLNYTNWHQYEPNGKGTEKCVEMYTNGNWNDRKCNLYRLTICEF</sequence>
<dbReference type="GO" id="GO:0030246">
    <property type="term" value="F:carbohydrate binding"/>
    <property type="evidence" value="ECO:0007669"/>
    <property type="project" value="UniProtKB-KW"/>
</dbReference>
<dbReference type="GO" id="GO:0001503">
    <property type="term" value="P:ossification"/>
    <property type="evidence" value="ECO:0007669"/>
    <property type="project" value="TreeGrafter"/>
</dbReference>
<reference evidence="12" key="1">
    <citation type="submission" date="2025-08" db="UniProtKB">
        <authorList>
            <consortium name="RefSeq"/>
        </authorList>
    </citation>
    <scope>IDENTIFICATION</scope>
    <source>
        <tissue evidence="12">Lung</tissue>
    </source>
</reference>
<dbReference type="Gene3D" id="3.10.100.10">
    <property type="entry name" value="Mannose-Binding Protein A, subunit A"/>
    <property type="match status" value="1"/>
</dbReference>
<gene>
    <name evidence="12" type="primary">LOC116491280</name>
</gene>
<keyword evidence="11" id="KW-1185">Reference proteome</keyword>
<keyword evidence="7" id="KW-1015">Disulfide bond</keyword>
<proteinExistence type="predicted"/>
<dbReference type="SMART" id="SM00034">
    <property type="entry name" value="CLECT"/>
    <property type="match status" value="1"/>
</dbReference>
<dbReference type="KEGG" id="aful:116491280"/>
<dbReference type="GO" id="GO:0005615">
    <property type="term" value="C:extracellular space"/>
    <property type="evidence" value="ECO:0007669"/>
    <property type="project" value="TreeGrafter"/>
</dbReference>
<feature type="signal peptide" evidence="9">
    <location>
        <begin position="1"/>
        <end position="21"/>
    </location>
</feature>
<accession>A0A6J3D6I2</accession>
<keyword evidence="3 9" id="KW-0732">Signal</keyword>
<dbReference type="Proteomes" id="UP000504639">
    <property type="component" value="Chromosome 7"/>
</dbReference>
<dbReference type="AlphaFoldDB" id="A0A6J3D6I2"/>
<dbReference type="InterPro" id="IPR016187">
    <property type="entry name" value="CTDL_fold"/>
</dbReference>
<evidence type="ECO:0000256" key="4">
    <source>
        <dbReference type="ARBA" id="ARBA00022734"/>
    </source>
</evidence>
<dbReference type="Pfam" id="PF00059">
    <property type="entry name" value="Lectin_C"/>
    <property type="match status" value="1"/>
</dbReference>
<feature type="domain" description="C-type lectin" evidence="10">
    <location>
        <begin position="119"/>
        <end position="218"/>
    </location>
</feature>
<comment type="subcellular location">
    <subcellularLocation>
        <location evidence="1">Secreted</location>
    </subcellularLocation>
</comment>
<dbReference type="GO" id="GO:0005581">
    <property type="term" value="C:collagen trimer"/>
    <property type="evidence" value="ECO:0007669"/>
    <property type="project" value="UniProtKB-KW"/>
</dbReference>
<dbReference type="RefSeq" id="XP_032047031.1">
    <property type="nucleotide sequence ID" value="XM_032191140.1"/>
</dbReference>
<keyword evidence="2" id="KW-0964">Secreted</keyword>
<evidence type="ECO:0000256" key="5">
    <source>
        <dbReference type="ARBA" id="ARBA00022837"/>
    </source>
</evidence>
<feature type="chain" id="PRO_5026895704" evidence="9">
    <location>
        <begin position="22"/>
        <end position="219"/>
    </location>
</feature>
<keyword evidence="5" id="KW-0106">Calcium</keyword>
<dbReference type="SUPFAM" id="SSF56436">
    <property type="entry name" value="C-type lectin-like"/>
    <property type="match status" value="1"/>
</dbReference>